<reference evidence="2" key="1">
    <citation type="submission" date="2020-12" db="EMBL/GenBank/DDBJ databases">
        <title>Metabolic potential, ecology and presence of endohyphal bacteria is reflected in genomic diversity of Mucoromycotina.</title>
        <authorList>
            <person name="Muszewska A."/>
            <person name="Okrasinska A."/>
            <person name="Steczkiewicz K."/>
            <person name="Drgas O."/>
            <person name="Orlowska M."/>
            <person name="Perlinska-Lenart U."/>
            <person name="Aleksandrzak-Piekarczyk T."/>
            <person name="Szatraj K."/>
            <person name="Zielenkiewicz U."/>
            <person name="Pilsyk S."/>
            <person name="Malc E."/>
            <person name="Mieczkowski P."/>
            <person name="Kruszewska J.S."/>
            <person name="Biernat P."/>
            <person name="Pawlowska J."/>
        </authorList>
    </citation>
    <scope>NUCLEOTIDE SEQUENCE</scope>
    <source>
        <strain evidence="2">WA0000051536</strain>
    </source>
</reference>
<proteinExistence type="predicted"/>
<name>A0A8H7Q6P4_9FUNG</name>
<comment type="caution">
    <text evidence="2">The sequence shown here is derived from an EMBL/GenBank/DDBJ whole genome shotgun (WGS) entry which is preliminary data.</text>
</comment>
<sequence length="114" mass="12260">MTIFQLPVFGSIFSTTSRPDRLRKSIGPISAVLKRQQPFATTSTRQTPQKGPAPGETVTEGYVLNSFPRPNLSPTLHLRLGMFGSTATSADTSKDKKAKCSNCAGPHSSDFCPC</sequence>
<accession>A0A8H7Q6P4</accession>
<evidence type="ECO:0000313" key="3">
    <source>
        <dbReference type="Proteomes" id="UP000612746"/>
    </source>
</evidence>
<feature type="compositionally biased region" description="Polar residues" evidence="1">
    <location>
        <begin position="38"/>
        <end position="49"/>
    </location>
</feature>
<keyword evidence="3" id="KW-1185">Reference proteome</keyword>
<protein>
    <submittedName>
        <fullName evidence="2">Uncharacterized protein</fullName>
    </submittedName>
</protein>
<dbReference type="Proteomes" id="UP000612746">
    <property type="component" value="Unassembled WGS sequence"/>
</dbReference>
<organism evidence="2 3">
    <name type="scientific">Umbelopsis vinacea</name>
    <dbReference type="NCBI Taxonomy" id="44442"/>
    <lineage>
        <taxon>Eukaryota</taxon>
        <taxon>Fungi</taxon>
        <taxon>Fungi incertae sedis</taxon>
        <taxon>Mucoromycota</taxon>
        <taxon>Mucoromycotina</taxon>
        <taxon>Umbelopsidomycetes</taxon>
        <taxon>Umbelopsidales</taxon>
        <taxon>Umbelopsidaceae</taxon>
        <taxon>Umbelopsis</taxon>
    </lineage>
</organism>
<gene>
    <name evidence="2" type="ORF">INT44_003115</name>
</gene>
<feature type="region of interest" description="Disordered" evidence="1">
    <location>
        <begin position="34"/>
        <end position="59"/>
    </location>
</feature>
<dbReference type="EMBL" id="JAEPRA010000004">
    <property type="protein sequence ID" value="KAG2186888.1"/>
    <property type="molecule type" value="Genomic_DNA"/>
</dbReference>
<dbReference type="OrthoDB" id="2339532at2759"/>
<evidence type="ECO:0000256" key="1">
    <source>
        <dbReference type="SAM" id="MobiDB-lite"/>
    </source>
</evidence>
<evidence type="ECO:0000313" key="2">
    <source>
        <dbReference type="EMBL" id="KAG2186888.1"/>
    </source>
</evidence>
<dbReference type="AlphaFoldDB" id="A0A8H7Q6P4"/>